<feature type="region of interest" description="Disordered" evidence="1">
    <location>
        <begin position="98"/>
        <end position="122"/>
    </location>
</feature>
<feature type="compositionally biased region" description="Basic residues" evidence="1">
    <location>
        <begin position="103"/>
        <end position="115"/>
    </location>
</feature>
<feature type="compositionally biased region" description="Polar residues" evidence="1">
    <location>
        <begin position="61"/>
        <end position="71"/>
    </location>
</feature>
<comment type="caution">
    <text evidence="2">The sequence shown here is derived from an EMBL/GenBank/DDBJ whole genome shotgun (WGS) entry which is preliminary data.</text>
</comment>
<reference evidence="2" key="1">
    <citation type="submission" date="2020-09" db="EMBL/GenBank/DDBJ databases">
        <title>Comparative genome analyses of four rice-infecting Rhizoctonia solani isolates reveal extensive enrichment of homogalacturonan modification genes.</title>
        <authorList>
            <person name="Lee D.-Y."/>
            <person name="Jeon J."/>
            <person name="Kim K.-T."/>
            <person name="Cheong K."/>
            <person name="Song H."/>
            <person name="Choi G."/>
            <person name="Ko J."/>
            <person name="Opiyo S.O."/>
            <person name="Zuo S."/>
            <person name="Madhav S."/>
            <person name="Lee Y.-H."/>
            <person name="Wang G.-L."/>
        </authorList>
    </citation>
    <scope>NUCLEOTIDE SEQUENCE</scope>
    <source>
        <strain evidence="2">AG1-IA B2</strain>
    </source>
</reference>
<organism evidence="2 3">
    <name type="scientific">Rhizoctonia solani</name>
    <dbReference type="NCBI Taxonomy" id="456999"/>
    <lineage>
        <taxon>Eukaryota</taxon>
        <taxon>Fungi</taxon>
        <taxon>Dikarya</taxon>
        <taxon>Basidiomycota</taxon>
        <taxon>Agaricomycotina</taxon>
        <taxon>Agaricomycetes</taxon>
        <taxon>Cantharellales</taxon>
        <taxon>Ceratobasidiaceae</taxon>
        <taxon>Rhizoctonia</taxon>
    </lineage>
</organism>
<feature type="region of interest" description="Disordered" evidence="1">
    <location>
        <begin position="18"/>
        <end position="85"/>
    </location>
</feature>
<evidence type="ECO:0000313" key="2">
    <source>
        <dbReference type="EMBL" id="KAF8751925.1"/>
    </source>
</evidence>
<dbReference type="AlphaFoldDB" id="A0A8H7I6I6"/>
<gene>
    <name evidence="2" type="ORF">RHS01_08250</name>
</gene>
<dbReference type="Proteomes" id="UP000614334">
    <property type="component" value="Unassembled WGS sequence"/>
</dbReference>
<evidence type="ECO:0000313" key="3">
    <source>
        <dbReference type="Proteomes" id="UP000614334"/>
    </source>
</evidence>
<evidence type="ECO:0000256" key="1">
    <source>
        <dbReference type="SAM" id="MobiDB-lite"/>
    </source>
</evidence>
<accession>A0A8H7I6I6</accession>
<dbReference type="EMBL" id="JACYCF010000017">
    <property type="protein sequence ID" value="KAF8751925.1"/>
    <property type="molecule type" value="Genomic_DNA"/>
</dbReference>
<feature type="compositionally biased region" description="Basic residues" evidence="1">
    <location>
        <begin position="35"/>
        <end position="44"/>
    </location>
</feature>
<name>A0A8H7I6I6_9AGAM</name>
<protein>
    <submittedName>
        <fullName evidence="2">Uncharacterized protein</fullName>
    </submittedName>
</protein>
<proteinExistence type="predicted"/>
<sequence>MPSRECAFLVQFITQTRTQGGTPGLHPEHKYIHKETRRVKHERGAHRVEEATQQEEGPRNDVSTAGKSPSVVSLGEADNLGIPEAGSLRSVNRRLAPAFPPRFKGHTKRVRRRRRVGSEDSETPWSCTLRVLPLDPGSSIPSPISPSSEPLKLRLAHLVPAPHHPKVIGQFKMPFPLPDVHVQNLELVPRSMNDPFGMGEGKGDGSG</sequence>